<dbReference type="CDD" id="cd03886">
    <property type="entry name" value="M20_Acy1"/>
    <property type="match status" value="1"/>
</dbReference>
<protein>
    <submittedName>
        <fullName evidence="2">M20 family metallopeptidase</fullName>
    </submittedName>
</protein>
<reference evidence="2" key="1">
    <citation type="submission" date="2021-04" db="EMBL/GenBank/DDBJ databases">
        <authorList>
            <person name="Hartkoorn R.C."/>
            <person name="Beaudoing E."/>
            <person name="Hot D."/>
        </authorList>
    </citation>
    <scope>NUCLEOTIDE SEQUENCE</scope>
    <source>
        <strain evidence="2">NRRL B-16292</strain>
    </source>
</reference>
<dbReference type="InterPro" id="IPR002933">
    <property type="entry name" value="Peptidase_M20"/>
</dbReference>
<dbReference type="Gene3D" id="3.40.630.10">
    <property type="entry name" value="Zn peptidases"/>
    <property type="match status" value="1"/>
</dbReference>
<dbReference type="PANTHER" id="PTHR11014:SF63">
    <property type="entry name" value="METALLOPEPTIDASE, PUTATIVE (AFU_ORTHOLOGUE AFUA_6G09600)-RELATED"/>
    <property type="match status" value="1"/>
</dbReference>
<feature type="domain" description="Peptidase M20 dimerisation" evidence="1">
    <location>
        <begin position="180"/>
        <end position="277"/>
    </location>
</feature>
<dbReference type="Gene3D" id="3.30.70.360">
    <property type="match status" value="1"/>
</dbReference>
<dbReference type="Pfam" id="PF07687">
    <property type="entry name" value="M20_dimer"/>
    <property type="match status" value="1"/>
</dbReference>
<gene>
    <name evidence="2" type="ORF">Dfulv_20050</name>
</gene>
<dbReference type="RefSeq" id="WP_259865558.1">
    <property type="nucleotide sequence ID" value="NZ_BAAAST010000027.1"/>
</dbReference>
<reference evidence="2" key="2">
    <citation type="submission" date="2022-09" db="EMBL/GenBank/DDBJ databases">
        <title>Biosynthetic gene clusters of Dactylosporangioum fulvum.</title>
        <authorList>
            <person name="Caradec T."/>
        </authorList>
    </citation>
    <scope>NUCLEOTIDE SEQUENCE</scope>
    <source>
        <strain evidence="2">NRRL B-16292</strain>
    </source>
</reference>
<sequence>MGLREDLIELRRELHRHPEIGLDLPHTQRLVLEALEGLPLEVSTGTALSSVTAVLRGGRPGPVVLLRGDMDALPVTELADVPFASTVTGAMHACGHDLHTAGLVGAARLLAARRAELAGDVVFMFQPGEEGHNGAGLMIEEGVLSAAGRPADAAYGLHVVATDFPRGVFACRPGTLMSASAGLFVRVVGEGGHGSAPHDARDPIPAACEMVTALQTMVGRRFSPFEPVVVTVGAFHAGTLRNIIPDEAVFEATVRTFSAAAADVIARESVQLCERIAAAHGLRAEVRFEQEYPATVNNEAEYAFVEDTVRDVFGAERFQRMEHPDPGSEDFSRVLERVPGAYLFLGAAAGDDHTVMPNNHSPRARFDDSVLLDGAVLLAELAARRLARADRPQP</sequence>
<dbReference type="EMBL" id="CP073720">
    <property type="protein sequence ID" value="UWP86405.1"/>
    <property type="molecule type" value="Genomic_DNA"/>
</dbReference>
<dbReference type="InterPro" id="IPR036264">
    <property type="entry name" value="Bact_exopeptidase_dim_dom"/>
</dbReference>
<accession>A0ABY5WAJ4</accession>
<dbReference type="InterPro" id="IPR017439">
    <property type="entry name" value="Amidohydrolase"/>
</dbReference>
<evidence type="ECO:0000259" key="1">
    <source>
        <dbReference type="Pfam" id="PF07687"/>
    </source>
</evidence>
<dbReference type="PIRSF" id="PIRSF005962">
    <property type="entry name" value="Pept_M20D_amidohydro"/>
    <property type="match status" value="1"/>
</dbReference>
<evidence type="ECO:0000313" key="3">
    <source>
        <dbReference type="Proteomes" id="UP001059617"/>
    </source>
</evidence>
<dbReference type="Proteomes" id="UP001059617">
    <property type="component" value="Chromosome"/>
</dbReference>
<dbReference type="NCBIfam" id="TIGR01891">
    <property type="entry name" value="amidohydrolases"/>
    <property type="match status" value="1"/>
</dbReference>
<proteinExistence type="predicted"/>
<dbReference type="InterPro" id="IPR011650">
    <property type="entry name" value="Peptidase_M20_dimer"/>
</dbReference>
<dbReference type="PANTHER" id="PTHR11014">
    <property type="entry name" value="PEPTIDASE M20 FAMILY MEMBER"/>
    <property type="match status" value="1"/>
</dbReference>
<organism evidence="2 3">
    <name type="scientific">Dactylosporangium fulvum</name>
    <dbReference type="NCBI Taxonomy" id="53359"/>
    <lineage>
        <taxon>Bacteria</taxon>
        <taxon>Bacillati</taxon>
        <taxon>Actinomycetota</taxon>
        <taxon>Actinomycetes</taxon>
        <taxon>Micromonosporales</taxon>
        <taxon>Micromonosporaceae</taxon>
        <taxon>Dactylosporangium</taxon>
    </lineage>
</organism>
<evidence type="ECO:0000313" key="2">
    <source>
        <dbReference type="EMBL" id="UWP86405.1"/>
    </source>
</evidence>
<name>A0ABY5WAJ4_9ACTN</name>
<keyword evidence="3" id="KW-1185">Reference proteome</keyword>
<dbReference type="SUPFAM" id="SSF53187">
    <property type="entry name" value="Zn-dependent exopeptidases"/>
    <property type="match status" value="1"/>
</dbReference>
<dbReference type="SUPFAM" id="SSF55031">
    <property type="entry name" value="Bacterial exopeptidase dimerisation domain"/>
    <property type="match status" value="1"/>
</dbReference>
<dbReference type="Pfam" id="PF01546">
    <property type="entry name" value="Peptidase_M20"/>
    <property type="match status" value="1"/>
</dbReference>